<evidence type="ECO:0000256" key="2">
    <source>
        <dbReference type="ARBA" id="ARBA00023136"/>
    </source>
</evidence>
<keyword evidence="5" id="KW-0732">Signal</keyword>
<evidence type="ECO:0000259" key="6">
    <source>
        <dbReference type="SMART" id="SM00965"/>
    </source>
</evidence>
<evidence type="ECO:0000256" key="5">
    <source>
        <dbReference type="SAM" id="SignalP"/>
    </source>
</evidence>
<dbReference type="PANTHER" id="PTHR30604:SF1">
    <property type="entry name" value="DNA UTILIZATION PROTEIN HOFQ"/>
    <property type="match status" value="1"/>
</dbReference>
<dbReference type="SMART" id="SM00965">
    <property type="entry name" value="STN"/>
    <property type="match status" value="1"/>
</dbReference>
<dbReference type="Gene3D" id="3.30.1370.130">
    <property type="match status" value="1"/>
</dbReference>
<evidence type="ECO:0000256" key="4">
    <source>
        <dbReference type="SAM" id="MobiDB-lite"/>
    </source>
</evidence>
<proteinExistence type="predicted"/>
<dbReference type="GO" id="GO:0019867">
    <property type="term" value="C:outer membrane"/>
    <property type="evidence" value="ECO:0007669"/>
    <property type="project" value="InterPro"/>
</dbReference>
<sequence>MTQATPRRPQPRTPGPRGYRPRPLARSLGRILALCLLALSWQGAGAAETALEEIVYNTLPGDRLQVVLRFSGPPPQPEGFTIDDPPRLALDLRGTRSALDTRRQEIETGLTRSVHIAETPDRTRLVFNLVRLVGYDTRTRGNDLILTLNPTPPTTAAAPARDGNGAAAPEGRRITQVDFRRGPEDEGRVIVDLSEAGVPVDLVRRGERIELFFPRTALPEELERRLDVTDFATPVQHIDTLREENGVRMHIAVHGEYDTFSYQTDGEFTLEVKPLTEEEREALQKERFQYTGERLSLNFQDIEVRSVLQLIADFTDLNVVVSDSVSGNITLRLRNVPWDQALDIILKAKGLDMRKNGNVVYVAPAEEIAARERLLLEAEQQAAELAPLQSPPCQDKCRLV</sequence>
<dbReference type="RefSeq" id="WP_090487728.1">
    <property type="nucleotide sequence ID" value="NZ_FOUO01000026.1"/>
</dbReference>
<dbReference type="InterPro" id="IPR011662">
    <property type="entry name" value="Secretin/TonB_short_N"/>
</dbReference>
<evidence type="ECO:0000256" key="3">
    <source>
        <dbReference type="ARBA" id="ARBA00023237"/>
    </source>
</evidence>
<reference evidence="7 8" key="1">
    <citation type="submission" date="2016-10" db="EMBL/GenBank/DDBJ databases">
        <authorList>
            <person name="de Groot N.N."/>
        </authorList>
    </citation>
    <scope>NUCLEOTIDE SEQUENCE [LARGE SCALE GENOMIC DNA]</scope>
    <source>
        <strain evidence="7 8">DSM 4180</strain>
    </source>
</reference>
<evidence type="ECO:0000313" key="8">
    <source>
        <dbReference type="Proteomes" id="UP000199556"/>
    </source>
</evidence>
<feature type="region of interest" description="Disordered" evidence="4">
    <location>
        <begin position="148"/>
        <end position="169"/>
    </location>
</feature>
<gene>
    <name evidence="7" type="ORF">SAMN05421721_12613</name>
</gene>
<dbReference type="InterPro" id="IPR021731">
    <property type="entry name" value="AMIN_dom"/>
</dbReference>
<dbReference type="Pfam" id="PF11741">
    <property type="entry name" value="AMIN"/>
    <property type="match status" value="2"/>
</dbReference>
<dbReference type="Gene3D" id="2.60.40.3470">
    <property type="match status" value="1"/>
</dbReference>
<feature type="signal peptide" evidence="5">
    <location>
        <begin position="1"/>
        <end position="46"/>
    </location>
</feature>
<protein>
    <submittedName>
        <fullName evidence="7">Type IV pilus assembly protein PilQ</fullName>
    </submittedName>
</protein>
<dbReference type="Proteomes" id="UP000199556">
    <property type="component" value="Unassembled WGS sequence"/>
</dbReference>
<feature type="region of interest" description="Disordered" evidence="4">
    <location>
        <begin position="1"/>
        <end position="22"/>
    </location>
</feature>
<dbReference type="Pfam" id="PF07660">
    <property type="entry name" value="STN"/>
    <property type="match status" value="1"/>
</dbReference>
<feature type="domain" description="Secretin/TonB short N-terminal" evidence="6">
    <location>
        <begin position="317"/>
        <end position="365"/>
    </location>
</feature>
<dbReference type="STRING" id="195064.SAMN05421721_12613"/>
<evidence type="ECO:0000256" key="1">
    <source>
        <dbReference type="ARBA" id="ARBA00022448"/>
    </source>
</evidence>
<feature type="compositionally biased region" description="Low complexity" evidence="4">
    <location>
        <begin position="154"/>
        <end position="169"/>
    </location>
</feature>
<evidence type="ECO:0000313" key="7">
    <source>
        <dbReference type="EMBL" id="SFM70100.1"/>
    </source>
</evidence>
<keyword evidence="2" id="KW-0472">Membrane</keyword>
<keyword evidence="3" id="KW-0998">Cell outer membrane</keyword>
<name>A0A1I4T0K3_ECTMO</name>
<organism evidence="7 8">
    <name type="scientific">Ectothiorhodospira mobilis</name>
    <dbReference type="NCBI Taxonomy" id="195064"/>
    <lineage>
        <taxon>Bacteria</taxon>
        <taxon>Pseudomonadati</taxon>
        <taxon>Pseudomonadota</taxon>
        <taxon>Gammaproteobacteria</taxon>
        <taxon>Chromatiales</taxon>
        <taxon>Ectothiorhodospiraceae</taxon>
        <taxon>Ectothiorhodospira</taxon>
    </lineage>
</organism>
<keyword evidence="1" id="KW-0813">Transport</keyword>
<dbReference type="AlphaFoldDB" id="A0A1I4T0K3"/>
<dbReference type="InterPro" id="IPR051808">
    <property type="entry name" value="Type_IV_pilus_biogenesis"/>
</dbReference>
<feature type="chain" id="PRO_5011567116" evidence="5">
    <location>
        <begin position="47"/>
        <end position="400"/>
    </location>
</feature>
<dbReference type="PANTHER" id="PTHR30604">
    <property type="entry name" value="PROTEIN TRANSPORT PROTEIN HOFQ"/>
    <property type="match status" value="1"/>
</dbReference>
<keyword evidence="8" id="KW-1185">Reference proteome</keyword>
<accession>A0A1I4T0K3</accession>
<dbReference type="EMBL" id="FOUO01000026">
    <property type="protein sequence ID" value="SFM70100.1"/>
    <property type="molecule type" value="Genomic_DNA"/>
</dbReference>
<dbReference type="OrthoDB" id="9775455at2"/>